<feature type="transmembrane region" description="Helical" evidence="1">
    <location>
        <begin position="271"/>
        <end position="290"/>
    </location>
</feature>
<comment type="caution">
    <text evidence="2">The sequence shown here is derived from an EMBL/GenBank/DDBJ whole genome shotgun (WGS) entry which is preliminary data.</text>
</comment>
<name>A0A8H6QRG7_9EURO</name>
<feature type="transmembrane region" description="Helical" evidence="1">
    <location>
        <begin position="144"/>
        <end position="163"/>
    </location>
</feature>
<feature type="transmembrane region" description="Helical" evidence="1">
    <location>
        <begin position="119"/>
        <end position="138"/>
    </location>
</feature>
<evidence type="ECO:0000313" key="2">
    <source>
        <dbReference type="EMBL" id="KAF7177483.1"/>
    </source>
</evidence>
<keyword evidence="1" id="KW-0812">Transmembrane</keyword>
<keyword evidence="1" id="KW-0472">Membrane</keyword>
<proteinExistence type="predicted"/>
<gene>
    <name evidence="2" type="ORF">CNMCM7691_005736</name>
</gene>
<keyword evidence="3" id="KW-1185">Reference proteome</keyword>
<protein>
    <submittedName>
        <fullName evidence="2">Uncharacterized protein</fullName>
    </submittedName>
</protein>
<dbReference type="EMBL" id="JACBAG010001897">
    <property type="protein sequence ID" value="KAF7177483.1"/>
    <property type="molecule type" value="Genomic_DNA"/>
</dbReference>
<evidence type="ECO:0000313" key="3">
    <source>
        <dbReference type="Proteomes" id="UP000641853"/>
    </source>
</evidence>
<keyword evidence="1" id="KW-1133">Transmembrane helix</keyword>
<reference evidence="2" key="1">
    <citation type="submission" date="2020-06" db="EMBL/GenBank/DDBJ databases">
        <title>Draft genome sequences of strains closely related to Aspergillus parafelis and Aspergillus hiratsukae.</title>
        <authorList>
            <person name="Dos Santos R.A.C."/>
            <person name="Rivero-Menendez O."/>
            <person name="Steenwyk J.L."/>
            <person name="Mead M.E."/>
            <person name="Goldman G.H."/>
            <person name="Alastruey-Izquierdo A."/>
            <person name="Rokas A."/>
        </authorList>
    </citation>
    <scope>NUCLEOTIDE SEQUENCE</scope>
    <source>
        <strain evidence="2">CNM-CM7691</strain>
    </source>
</reference>
<dbReference type="Proteomes" id="UP000641853">
    <property type="component" value="Unassembled WGS sequence"/>
</dbReference>
<dbReference type="AlphaFoldDB" id="A0A8H6QRG7"/>
<sequence>MYPWHQRLSTWAEGTGLRIDALGLVTLLGAEEMDRVTGRLVPSHYLDYLPLLGAFVVAGNRFTSKQFGFTLYNISAGIVTTELAGWFSRWLRTQELRQVRSVITWEVVEHQRPSWWKSFLVGGLLVALPVHGMLIALTVLTADWWGLANVMAMIVSVVVRCILVAQNRAGIDANVSRAQEQARDYNYPQKRNKYNETMMILEKGREKDTQQHQQHMAIPVAPKDPYAIAKVIVVTDDSKAVTIAAPAYLIQSLFTTNPDVPNQGIYQATRFLGWVAFGVHVVTIGMSALYTQICTVVVMLTATILSAFKVGCDDSYMGRRIWKAAMSRKRNDYEDENEAWSYTCWVGSRVKATVSSYPDWYSEWYEDHREPKLPQVMEVVEEKNGTRRARAVLDLEPARPPPKKKKIAERRQDLYAWLGLTEEEETHMTAWGLMPRNREWMGVYFEKKMKHNKRMGHDGT</sequence>
<organism evidence="2 3">
    <name type="scientific">Aspergillus felis</name>
    <dbReference type="NCBI Taxonomy" id="1287682"/>
    <lineage>
        <taxon>Eukaryota</taxon>
        <taxon>Fungi</taxon>
        <taxon>Dikarya</taxon>
        <taxon>Ascomycota</taxon>
        <taxon>Pezizomycotina</taxon>
        <taxon>Eurotiomycetes</taxon>
        <taxon>Eurotiomycetidae</taxon>
        <taxon>Eurotiales</taxon>
        <taxon>Aspergillaceae</taxon>
        <taxon>Aspergillus</taxon>
        <taxon>Aspergillus subgen. Fumigati</taxon>
    </lineage>
</organism>
<accession>A0A8H6QRG7</accession>
<evidence type="ECO:0000256" key="1">
    <source>
        <dbReference type="SAM" id="Phobius"/>
    </source>
</evidence>